<gene>
    <name evidence="1" type="ORF">ENUP19_0252G0094</name>
</gene>
<accession>A0ABQ0DRH4</accession>
<dbReference type="Proteomes" id="UP001628156">
    <property type="component" value="Unassembled WGS sequence"/>
</dbReference>
<protein>
    <submittedName>
        <fullName evidence="1">Uncharacterized protein</fullName>
    </submittedName>
</protein>
<dbReference type="EMBL" id="BAAFRS010000252">
    <property type="protein sequence ID" value="GAB1225454.1"/>
    <property type="molecule type" value="Genomic_DNA"/>
</dbReference>
<proteinExistence type="predicted"/>
<evidence type="ECO:0000313" key="2">
    <source>
        <dbReference type="Proteomes" id="UP001628156"/>
    </source>
</evidence>
<keyword evidence="2" id="KW-1185">Reference proteome</keyword>
<reference evidence="1 2" key="1">
    <citation type="journal article" date="2019" name="PLoS Negl. Trop. Dis.">
        <title>Whole genome sequencing of Entamoeba nuttalli reveals mammalian host-related molecular signatures and a novel octapeptide-repeat surface protein.</title>
        <authorList>
            <person name="Tanaka M."/>
            <person name="Makiuchi T."/>
            <person name="Komiyama T."/>
            <person name="Shiina T."/>
            <person name="Osaki K."/>
            <person name="Tachibana H."/>
        </authorList>
    </citation>
    <scope>NUCLEOTIDE SEQUENCE [LARGE SCALE GENOMIC DNA]</scope>
    <source>
        <strain evidence="1 2">P19-061405</strain>
    </source>
</reference>
<organism evidence="1 2">
    <name type="scientific">Entamoeba nuttalli</name>
    <dbReference type="NCBI Taxonomy" id="412467"/>
    <lineage>
        <taxon>Eukaryota</taxon>
        <taxon>Amoebozoa</taxon>
        <taxon>Evosea</taxon>
        <taxon>Archamoebae</taxon>
        <taxon>Mastigamoebida</taxon>
        <taxon>Entamoebidae</taxon>
        <taxon>Entamoeba</taxon>
    </lineage>
</organism>
<name>A0ABQ0DRH4_9EUKA</name>
<comment type="caution">
    <text evidence="1">The sequence shown here is derived from an EMBL/GenBank/DDBJ whole genome shotgun (WGS) entry which is preliminary data.</text>
</comment>
<evidence type="ECO:0000313" key="1">
    <source>
        <dbReference type="EMBL" id="GAB1225454.1"/>
    </source>
</evidence>
<sequence length="88" mass="10347">MGYLFQSKYSRKSKQTLQLERIQKIYKDNYVMNIDEITKKGKAINKYLFTLVCNNNSITIQRNNPILHKLLSSEQQSSSLFSLKTKLK</sequence>